<feature type="transmembrane region" description="Helical" evidence="6">
    <location>
        <begin position="292"/>
        <end position="316"/>
    </location>
</feature>
<dbReference type="HOGENOM" id="CLU_001265_0_1_1"/>
<dbReference type="Pfam" id="PF07690">
    <property type="entry name" value="MFS_1"/>
    <property type="match status" value="1"/>
</dbReference>
<dbReference type="STRING" id="1284197.S8C1Z3"/>
<evidence type="ECO:0000256" key="4">
    <source>
        <dbReference type="ARBA" id="ARBA00022989"/>
    </source>
</evidence>
<gene>
    <name evidence="8" type="ORF">H072_137</name>
</gene>
<evidence type="ECO:0000256" key="6">
    <source>
        <dbReference type="SAM" id="Phobius"/>
    </source>
</evidence>
<keyword evidence="2" id="KW-0813">Transport</keyword>
<evidence type="ECO:0000259" key="7">
    <source>
        <dbReference type="PROSITE" id="PS50850"/>
    </source>
</evidence>
<accession>S8C1Z3</accession>
<feature type="transmembrane region" description="Helical" evidence="6">
    <location>
        <begin position="151"/>
        <end position="175"/>
    </location>
</feature>
<dbReference type="EMBL" id="AQGS01000003">
    <property type="protein sequence ID" value="EPS45768.1"/>
    <property type="molecule type" value="Genomic_DNA"/>
</dbReference>
<dbReference type="GO" id="GO:0022857">
    <property type="term" value="F:transmembrane transporter activity"/>
    <property type="evidence" value="ECO:0007669"/>
    <property type="project" value="InterPro"/>
</dbReference>
<feature type="transmembrane region" description="Helical" evidence="6">
    <location>
        <begin position="328"/>
        <end position="348"/>
    </location>
</feature>
<sequence length="508" mass="56407">MASGSDIEASGKEVEVVYSENVGVGKSIPVNAYRFQDPEDDNAPKSALEKRLLLKQDLLIVPLAALIYLVTYLDRNSFGNGKLLGLTKELHLDANQYADAAQLFYVGYVVFMIPANIILRTIEPYIIFGAAIISFGTFLCGMSAAKNFATVLVLRMLIGAGQAFVQGIGMSTSLWYKRREIALRGAIYYSTATLSGAFSGLIAYGIGKNMTNTSRSPWQWLFLIEGLIAVGSGILVLALFPPFPDKMKNGENWLFTKEEIELAKERSKSFNTEGSKFEFHQVIAAIKDPKTWAYAFMNAGIGMCLSTVSIFLPSFIADFGYTDLNAQLFSVIPYACAFVILPSCAFISDKINKKGPFIIGGLVFACIGYIILLTTAPVGAKMMATCFITSGLYTCIVLTVTWLGINTGGFTKRGFTWGVAEVFAQVFSIMGTKLYKYPPRYLQGHSIMLAFLLFATLNGALLWWWMAYCNKKKDRILEEYASRNEVHPHAEKSLEEVYDYHIYFRYTL</sequence>
<feature type="transmembrane region" description="Helical" evidence="6">
    <location>
        <begin position="355"/>
        <end position="376"/>
    </location>
</feature>
<feature type="transmembrane region" description="Helical" evidence="6">
    <location>
        <begin position="382"/>
        <end position="403"/>
    </location>
</feature>
<keyword evidence="3 6" id="KW-0812">Transmembrane</keyword>
<dbReference type="InterPro" id="IPR020846">
    <property type="entry name" value="MFS_dom"/>
</dbReference>
<evidence type="ECO:0000313" key="8">
    <source>
        <dbReference type="EMBL" id="EPS45768.1"/>
    </source>
</evidence>
<keyword evidence="5 6" id="KW-0472">Membrane</keyword>
<feature type="transmembrane region" description="Helical" evidence="6">
    <location>
        <begin position="415"/>
        <end position="435"/>
    </location>
</feature>
<evidence type="ECO:0000256" key="5">
    <source>
        <dbReference type="ARBA" id="ARBA00023136"/>
    </source>
</evidence>
<feature type="transmembrane region" description="Helical" evidence="6">
    <location>
        <begin position="52"/>
        <end position="73"/>
    </location>
</feature>
<feature type="domain" description="Major facilitator superfamily (MFS) profile" evidence="7">
    <location>
        <begin position="60"/>
        <end position="508"/>
    </location>
</feature>
<comment type="subcellular location">
    <subcellularLocation>
        <location evidence="1">Membrane</location>
        <topology evidence="1">Multi-pass membrane protein</topology>
    </subcellularLocation>
</comment>
<evidence type="ECO:0000256" key="2">
    <source>
        <dbReference type="ARBA" id="ARBA00022448"/>
    </source>
</evidence>
<feature type="transmembrane region" description="Helical" evidence="6">
    <location>
        <begin position="100"/>
        <end position="119"/>
    </location>
</feature>
<reference evidence="8 9" key="1">
    <citation type="journal article" date="2013" name="PLoS Genet.">
        <title>Genomic mechanisms accounting for the adaptation to parasitism in nematode-trapping fungi.</title>
        <authorList>
            <person name="Meerupati T."/>
            <person name="Andersson K.M."/>
            <person name="Friman E."/>
            <person name="Kumar D."/>
            <person name="Tunlid A."/>
            <person name="Ahren D."/>
        </authorList>
    </citation>
    <scope>NUCLEOTIDE SEQUENCE [LARGE SCALE GENOMIC DNA]</scope>
    <source>
        <strain evidence="8 9">CBS 200.50</strain>
    </source>
</reference>
<protein>
    <recommendedName>
        <fullName evidence="7">Major facilitator superfamily (MFS) profile domain-containing protein</fullName>
    </recommendedName>
</protein>
<feature type="transmembrane region" description="Helical" evidence="6">
    <location>
        <begin position="218"/>
        <end position="240"/>
    </location>
</feature>
<reference evidence="9" key="2">
    <citation type="submission" date="2013-04" db="EMBL/GenBank/DDBJ databases">
        <title>Genomic mechanisms accounting for the adaptation to parasitism in nematode-trapping fungi.</title>
        <authorList>
            <person name="Ahren D.G."/>
        </authorList>
    </citation>
    <scope>NUCLEOTIDE SEQUENCE [LARGE SCALE GENOMIC DNA]</scope>
    <source>
        <strain evidence="9">CBS 200.50</strain>
    </source>
</reference>
<dbReference type="FunFam" id="1.20.1250.20:FF:000013">
    <property type="entry name" value="MFS general substrate transporter"/>
    <property type="match status" value="1"/>
</dbReference>
<dbReference type="eggNOG" id="KOG2533">
    <property type="taxonomic scope" value="Eukaryota"/>
</dbReference>
<dbReference type="PROSITE" id="PS50850">
    <property type="entry name" value="MFS"/>
    <property type="match status" value="1"/>
</dbReference>
<dbReference type="InterPro" id="IPR011701">
    <property type="entry name" value="MFS"/>
</dbReference>
<feature type="transmembrane region" description="Helical" evidence="6">
    <location>
        <begin position="187"/>
        <end position="206"/>
    </location>
</feature>
<comment type="caution">
    <text evidence="8">The sequence shown here is derived from an EMBL/GenBank/DDBJ whole genome shotgun (WGS) entry which is preliminary data.</text>
</comment>
<dbReference type="Gene3D" id="1.20.1250.20">
    <property type="entry name" value="MFS general substrate transporter like domains"/>
    <property type="match status" value="2"/>
</dbReference>
<dbReference type="Proteomes" id="UP000015100">
    <property type="component" value="Unassembled WGS sequence"/>
</dbReference>
<keyword evidence="9" id="KW-1185">Reference proteome</keyword>
<keyword evidence="4 6" id="KW-1133">Transmembrane helix</keyword>
<dbReference type="PANTHER" id="PTHR43791">
    <property type="entry name" value="PERMEASE-RELATED"/>
    <property type="match status" value="1"/>
</dbReference>
<dbReference type="OrthoDB" id="2985014at2759"/>
<name>S8C1Z3_DACHA</name>
<dbReference type="SUPFAM" id="SSF103473">
    <property type="entry name" value="MFS general substrate transporter"/>
    <property type="match status" value="1"/>
</dbReference>
<evidence type="ECO:0000256" key="1">
    <source>
        <dbReference type="ARBA" id="ARBA00004141"/>
    </source>
</evidence>
<dbReference type="InterPro" id="IPR036259">
    <property type="entry name" value="MFS_trans_sf"/>
</dbReference>
<feature type="transmembrane region" description="Helical" evidence="6">
    <location>
        <begin position="447"/>
        <end position="466"/>
    </location>
</feature>
<dbReference type="GO" id="GO:0016020">
    <property type="term" value="C:membrane"/>
    <property type="evidence" value="ECO:0007669"/>
    <property type="project" value="UniProtKB-SubCell"/>
</dbReference>
<organism evidence="8 9">
    <name type="scientific">Dactylellina haptotyla (strain CBS 200.50)</name>
    <name type="common">Nematode-trapping fungus</name>
    <name type="synonym">Monacrosporium haptotylum</name>
    <dbReference type="NCBI Taxonomy" id="1284197"/>
    <lineage>
        <taxon>Eukaryota</taxon>
        <taxon>Fungi</taxon>
        <taxon>Dikarya</taxon>
        <taxon>Ascomycota</taxon>
        <taxon>Pezizomycotina</taxon>
        <taxon>Orbiliomycetes</taxon>
        <taxon>Orbiliales</taxon>
        <taxon>Orbiliaceae</taxon>
        <taxon>Dactylellina</taxon>
    </lineage>
</organism>
<evidence type="ECO:0000256" key="3">
    <source>
        <dbReference type="ARBA" id="ARBA00022692"/>
    </source>
</evidence>
<dbReference type="PANTHER" id="PTHR43791:SF36">
    <property type="entry name" value="TRANSPORTER, PUTATIVE (AFU_ORTHOLOGUE AFUA_6G08340)-RELATED"/>
    <property type="match status" value="1"/>
</dbReference>
<dbReference type="AlphaFoldDB" id="S8C1Z3"/>
<feature type="transmembrane region" description="Helical" evidence="6">
    <location>
        <begin position="126"/>
        <end position="145"/>
    </location>
</feature>
<dbReference type="OMA" id="QIGGCVI"/>
<evidence type="ECO:0000313" key="9">
    <source>
        <dbReference type="Proteomes" id="UP000015100"/>
    </source>
</evidence>
<proteinExistence type="predicted"/>